<dbReference type="STRING" id="1121305.CLCOL_08110"/>
<evidence type="ECO:0000256" key="4">
    <source>
        <dbReference type="ARBA" id="ARBA00023163"/>
    </source>
</evidence>
<accession>A0A151APT5</accession>
<dbReference type="FunFam" id="1.10.10.10:FF:000001">
    <property type="entry name" value="LysR family transcriptional regulator"/>
    <property type="match status" value="1"/>
</dbReference>
<dbReference type="PRINTS" id="PR00039">
    <property type="entry name" value="HTHLYSR"/>
</dbReference>
<dbReference type="InterPro" id="IPR036390">
    <property type="entry name" value="WH_DNA-bd_sf"/>
</dbReference>
<sequence length="298" mass="33798">MDIQFLKNFYDVATLKSISKVAGLSHISQSALSQRISKLEQELGIPLLERSNKGATLTEEGEMILRHVKTMIRAYDRILEDISNIKEHRSTFVVSSSSSEIDSIILEVLLAIKDINPQWFFKLNNMPQDNIQVELDKNLSDVAVTYESIETDNITSFKVGTGELIFVANPSIDIGDKISAKELSKYFFVLLGDGPDIYSALNYGLKSKGVNIEELQLVFTANSICIAKESVEKTDDISLLPKNSVKEEIEKGIIKTFEVEDLSFKYDIFFSYNKNSYSKYKKLIDIFKRETKKILSKF</sequence>
<proteinExistence type="inferred from homology"/>
<dbReference type="SUPFAM" id="SSF53850">
    <property type="entry name" value="Periplasmic binding protein-like II"/>
    <property type="match status" value="1"/>
</dbReference>
<dbReference type="InterPro" id="IPR036388">
    <property type="entry name" value="WH-like_DNA-bd_sf"/>
</dbReference>
<dbReference type="Proteomes" id="UP000075374">
    <property type="component" value="Unassembled WGS sequence"/>
</dbReference>
<dbReference type="InterPro" id="IPR005119">
    <property type="entry name" value="LysR_subst-bd"/>
</dbReference>
<dbReference type="Pfam" id="PF03466">
    <property type="entry name" value="LysR_substrate"/>
    <property type="match status" value="1"/>
</dbReference>
<dbReference type="RefSeq" id="WP_061857714.1">
    <property type="nucleotide sequence ID" value="NZ_LTBB01000003.1"/>
</dbReference>
<dbReference type="SUPFAM" id="SSF46785">
    <property type="entry name" value="Winged helix' DNA-binding domain"/>
    <property type="match status" value="1"/>
</dbReference>
<evidence type="ECO:0000256" key="1">
    <source>
        <dbReference type="ARBA" id="ARBA00009437"/>
    </source>
</evidence>
<dbReference type="PROSITE" id="PS50931">
    <property type="entry name" value="HTH_LYSR"/>
    <property type="match status" value="1"/>
</dbReference>
<gene>
    <name evidence="6" type="primary">cynR_2</name>
    <name evidence="6" type="ORF">CLCOL_08110</name>
</gene>
<evidence type="ECO:0000256" key="3">
    <source>
        <dbReference type="ARBA" id="ARBA00023125"/>
    </source>
</evidence>
<evidence type="ECO:0000259" key="5">
    <source>
        <dbReference type="PROSITE" id="PS50931"/>
    </source>
</evidence>
<comment type="caution">
    <text evidence="6">The sequence shown here is derived from an EMBL/GenBank/DDBJ whole genome shotgun (WGS) entry which is preliminary data.</text>
</comment>
<dbReference type="EMBL" id="LTBB01000003">
    <property type="protein sequence ID" value="KYH29580.1"/>
    <property type="molecule type" value="Genomic_DNA"/>
</dbReference>
<dbReference type="GO" id="GO:0000976">
    <property type="term" value="F:transcription cis-regulatory region binding"/>
    <property type="evidence" value="ECO:0007669"/>
    <property type="project" value="TreeGrafter"/>
</dbReference>
<dbReference type="PATRIC" id="fig|1121305.3.peg.825"/>
<reference evidence="6 7" key="1">
    <citation type="submission" date="2016-02" db="EMBL/GenBank/DDBJ databases">
        <title>Genome sequence of Clostridium colicanis DSM 13634.</title>
        <authorList>
            <person name="Poehlein A."/>
            <person name="Daniel R."/>
        </authorList>
    </citation>
    <scope>NUCLEOTIDE SEQUENCE [LARGE SCALE GENOMIC DNA]</scope>
    <source>
        <strain evidence="6 7">DSM 13634</strain>
    </source>
</reference>
<dbReference type="InterPro" id="IPR000847">
    <property type="entry name" value="LysR_HTH_N"/>
</dbReference>
<dbReference type="PANTHER" id="PTHR30126:SF64">
    <property type="entry name" value="HTH-TYPE TRANSCRIPTIONAL REGULATOR CITR"/>
    <property type="match status" value="1"/>
</dbReference>
<organism evidence="6 7">
    <name type="scientific">Clostridium colicanis DSM 13634</name>
    <dbReference type="NCBI Taxonomy" id="1121305"/>
    <lineage>
        <taxon>Bacteria</taxon>
        <taxon>Bacillati</taxon>
        <taxon>Bacillota</taxon>
        <taxon>Clostridia</taxon>
        <taxon>Eubacteriales</taxon>
        <taxon>Clostridiaceae</taxon>
        <taxon>Clostridium</taxon>
    </lineage>
</organism>
<dbReference type="PANTHER" id="PTHR30126">
    <property type="entry name" value="HTH-TYPE TRANSCRIPTIONAL REGULATOR"/>
    <property type="match status" value="1"/>
</dbReference>
<feature type="domain" description="HTH lysR-type" evidence="5">
    <location>
        <begin position="1"/>
        <end position="58"/>
    </location>
</feature>
<evidence type="ECO:0000256" key="2">
    <source>
        <dbReference type="ARBA" id="ARBA00023015"/>
    </source>
</evidence>
<keyword evidence="7" id="KW-1185">Reference proteome</keyword>
<keyword evidence="4" id="KW-0804">Transcription</keyword>
<name>A0A151APT5_9CLOT</name>
<dbReference type="Gene3D" id="1.10.10.10">
    <property type="entry name" value="Winged helix-like DNA-binding domain superfamily/Winged helix DNA-binding domain"/>
    <property type="match status" value="1"/>
</dbReference>
<protein>
    <submittedName>
        <fullName evidence="6">HTH-type transcriptional regulator CynR</fullName>
    </submittedName>
</protein>
<keyword evidence="3" id="KW-0238">DNA-binding</keyword>
<keyword evidence="2" id="KW-0805">Transcription regulation</keyword>
<evidence type="ECO:0000313" key="6">
    <source>
        <dbReference type="EMBL" id="KYH29580.1"/>
    </source>
</evidence>
<dbReference type="GO" id="GO:0003700">
    <property type="term" value="F:DNA-binding transcription factor activity"/>
    <property type="evidence" value="ECO:0007669"/>
    <property type="project" value="InterPro"/>
</dbReference>
<dbReference type="Pfam" id="PF00126">
    <property type="entry name" value="HTH_1"/>
    <property type="match status" value="1"/>
</dbReference>
<dbReference type="Gene3D" id="3.40.190.290">
    <property type="match status" value="1"/>
</dbReference>
<dbReference type="AlphaFoldDB" id="A0A151APT5"/>
<evidence type="ECO:0000313" key="7">
    <source>
        <dbReference type="Proteomes" id="UP000075374"/>
    </source>
</evidence>
<comment type="similarity">
    <text evidence="1">Belongs to the LysR transcriptional regulatory family.</text>
</comment>